<dbReference type="RefSeq" id="YP_006990016.1">
    <property type="nucleotide sequence ID" value="NC_019411.1"/>
</dbReference>
<organism evidence="1 2">
    <name type="scientific">Caulobacter phage CcrSwift</name>
    <dbReference type="NCBI Taxonomy" id="2927984"/>
    <lineage>
        <taxon>Viruses</taxon>
        <taxon>Duplodnaviria</taxon>
        <taxon>Heunggongvirae</taxon>
        <taxon>Uroviricota</taxon>
        <taxon>Caudoviricetes</taxon>
        <taxon>Jeanschmidtviridae</taxon>
        <taxon>Shapirovirus</taxon>
        <taxon>Shapirovirus swift</taxon>
    </lineage>
</organism>
<sequence>MTKSVQVQRGKTTYHVTFDEAGQVSSIIGVAVVGKVPRYKGGTRRVTYSGAGNGWHASAGRPIPMQLRPIADEAFQIKEAQS</sequence>
<dbReference type="GeneID" id="13996818"/>
<dbReference type="KEGG" id="vg:13996818"/>
<evidence type="ECO:0000313" key="2">
    <source>
        <dbReference type="Proteomes" id="UP000000460"/>
    </source>
</evidence>
<evidence type="ECO:0000313" key="1">
    <source>
        <dbReference type="EMBL" id="AFU88601.1"/>
    </source>
</evidence>
<dbReference type="Proteomes" id="UP000000460">
    <property type="component" value="Segment"/>
</dbReference>
<name>K4JTY0_9CAUD</name>
<gene>
    <name evidence="1" type="ORF">CcrSwift_gp283</name>
</gene>
<reference evidence="1 2" key="1">
    <citation type="journal article" date="2012" name="BMC Genomics">
        <title>The Caulobacter crescentus phage phiCbK: genomics of a canonical phage.</title>
        <authorList>
            <person name="Gill J.J."/>
            <person name="Berry J.D."/>
            <person name="Russell W.K."/>
            <person name="Lessor L."/>
            <person name="Escobar Garcia D.A."/>
            <person name="Hernandez D."/>
            <person name="Kane A."/>
            <person name="Keene J."/>
            <person name="Maddox M."/>
            <person name="Martin R."/>
            <person name="Mohan S."/>
            <person name="Thorn A.M."/>
            <person name="Russell D.H."/>
            <person name="Young R."/>
        </authorList>
    </citation>
    <scope>NUCLEOTIDE SEQUENCE [LARGE SCALE GENOMIC DNA]</scope>
</reference>
<accession>K4JTY0</accession>
<protein>
    <submittedName>
        <fullName evidence="1">Uncharacterized protein</fullName>
    </submittedName>
</protein>
<dbReference type="EMBL" id="JX100809">
    <property type="protein sequence ID" value="AFU88601.1"/>
    <property type="molecule type" value="Genomic_DNA"/>
</dbReference>
<keyword evidence="2" id="KW-1185">Reference proteome</keyword>
<proteinExistence type="predicted"/>